<accession>A0AAX2ZSR9</accession>
<reference evidence="2 4" key="3">
    <citation type="journal article" date="2022" name="BMC Genomics">
        <title>Comparative genome analysis of mycobacteria focusing on tRNA and non-coding RNA.</title>
        <authorList>
            <person name="Behra P.R.K."/>
            <person name="Pettersson B.M.F."/>
            <person name="Ramesh M."/>
            <person name="Das S."/>
            <person name="Dasgupta S."/>
            <person name="Kirsebom L.A."/>
        </authorList>
    </citation>
    <scope>NUCLEOTIDE SEQUENCE [LARGE SCALE GENOMIC DNA]</scope>
    <source>
        <strain evidence="2 4">DSM 44677</strain>
    </source>
</reference>
<gene>
    <name evidence="2" type="ORF">H5U98_22790</name>
    <name evidence="1" type="ORF">MBOE_57920</name>
</gene>
<dbReference type="RefSeq" id="WP_077743347.1">
    <property type="nucleotide sequence ID" value="NZ_AP022579.1"/>
</dbReference>
<evidence type="ECO:0000313" key="1">
    <source>
        <dbReference type="EMBL" id="BBX94143.1"/>
    </source>
</evidence>
<evidence type="ECO:0000313" key="2">
    <source>
        <dbReference type="EMBL" id="UNB98354.1"/>
    </source>
</evidence>
<reference evidence="1 3" key="1">
    <citation type="journal article" date="2019" name="Emerg. Microbes Infect.">
        <title>Comprehensive subspecies identification of 175 nontuberculous mycobacteria species based on 7547 genomic profiles.</title>
        <authorList>
            <person name="Matsumoto Y."/>
            <person name="Kinjo T."/>
            <person name="Motooka D."/>
            <person name="Nabeya D."/>
            <person name="Jung N."/>
            <person name="Uechi K."/>
            <person name="Horii T."/>
            <person name="Iida T."/>
            <person name="Fujita J."/>
            <person name="Nakamura S."/>
        </authorList>
    </citation>
    <scope>NUCLEOTIDE SEQUENCE [LARGE SCALE GENOMIC DNA]</scope>
    <source>
        <strain evidence="1 3">JCM 15653</strain>
    </source>
</reference>
<dbReference type="Proteomes" id="UP001162885">
    <property type="component" value="Chromosome"/>
</dbReference>
<protein>
    <recommendedName>
        <fullName evidence="5">DNA-binding protein</fullName>
    </recommendedName>
</protein>
<sequence>MILSDAELVLGLSRHLSAYAKTSERADLDTIEFAGWIYDLAFRLQGSTTNTPGRVRAMGRDIGLGQRDLTSVVATMEQLGWLIVDRDAQGRPLVVTETMPAPGILIAESDNVLTACDAQPHDYAALSLLRATTLQPLVIEDALAAAKTAPGASDETAEDAVRTLIAVGLVRRVRTEDGRDVVYNPNVWAQGDQIAQAALAAADARSTVELRGLLEELAENPGLPEAHVTSTEPKWINFAIAQGLVQRSFIQTSEGIEQGFLFTPHLGRDPFGGTAGDASGQVRQLVGSMIYAATFAEYRLQNPALFLRRLIENGVAGDVTSIGTDYPMLEKAGIVKVIQGSSAQRYRLELLRSDVAESALSMLSIRDAATSGGHDAAALRAQRSYVHVERERARLGLTTDVDEVEQQRLLSALREVPVARTLRSQK</sequence>
<evidence type="ECO:0000313" key="4">
    <source>
        <dbReference type="Proteomes" id="UP001162885"/>
    </source>
</evidence>
<dbReference type="EMBL" id="AP022579">
    <property type="protein sequence ID" value="BBX94143.1"/>
    <property type="molecule type" value="Genomic_DNA"/>
</dbReference>
<evidence type="ECO:0000313" key="3">
    <source>
        <dbReference type="Proteomes" id="UP000466683"/>
    </source>
</evidence>
<organism evidence="2 4">
    <name type="scientific">Mycolicibacterium boenickei</name>
    <dbReference type="NCBI Taxonomy" id="146017"/>
    <lineage>
        <taxon>Bacteria</taxon>
        <taxon>Bacillati</taxon>
        <taxon>Actinomycetota</taxon>
        <taxon>Actinomycetes</taxon>
        <taxon>Mycobacteriales</taxon>
        <taxon>Mycobacteriaceae</taxon>
        <taxon>Mycolicibacterium</taxon>
    </lineage>
</organism>
<dbReference type="AlphaFoldDB" id="A0AAX2ZSR9"/>
<name>A0AAX2ZSR9_9MYCO</name>
<evidence type="ECO:0008006" key="5">
    <source>
        <dbReference type="Google" id="ProtNLM"/>
    </source>
</evidence>
<keyword evidence="3" id="KW-1185">Reference proteome</keyword>
<reference evidence="1" key="2">
    <citation type="submission" date="2020-02" db="EMBL/GenBank/DDBJ databases">
        <authorList>
            <person name="Matsumoto Y."/>
            <person name="Motooka D."/>
            <person name="Nakamura S."/>
        </authorList>
    </citation>
    <scope>NUCLEOTIDE SEQUENCE</scope>
    <source>
        <strain evidence="1">JCM 15653</strain>
    </source>
</reference>
<proteinExistence type="predicted"/>
<dbReference type="EMBL" id="CP060016">
    <property type="protein sequence ID" value="UNB98354.1"/>
    <property type="molecule type" value="Genomic_DNA"/>
</dbReference>
<dbReference type="Proteomes" id="UP000466683">
    <property type="component" value="Chromosome"/>
</dbReference>